<evidence type="ECO:0000313" key="4">
    <source>
        <dbReference type="Proteomes" id="UP000032803"/>
    </source>
</evidence>
<dbReference type="InterPro" id="IPR041034">
    <property type="entry name" value="PI_PP_C"/>
</dbReference>
<sequence>MGKKTILRLAEGTKFPGLEGGPKEETSGIFDKKLKLPLKFAQNIKENIGDFDLEYYPKTPDLKRSYQRRIDSLHNTFLFILESIPEFHEKNEELKAYLSWCKALHTLPDSESIESYQIILAKYTSLLVNALYDYYPYEVGSGDKFKLATELLNKAEQYVIMKEGRADLATLIPYKLNDSIEYILRWEKQLTPYSQETFQEFNAVKQGTLRTTPAWFRGLPPFMQMYLHSCIPEYLVVESNEATLTKLKFAINQFMQKWDDIQTQHNLTLASDLNSIANNKLPGWFASLGRQDQQLLRLFCESKLSVLEITTQLSAFNKQIQSWAKSKTSSAKKDNFRFQDLEALRKLPYWFIVLENYEQLFLKQVVDSCEQLKDAISFAPSRLRRIPLAANLCESNCFALTAEGKVVQKYASRIRSSHLASRDVIKLPEQVKKLHASRNLALIAKFAETEQALLEQTLVSPVPLLENHIPDAYLNRQLQETVSNFQKESNRIILTTNHPLNIAKYVYYTQSNDPGCMAVYNMSQVILLINKIPQLEGSWDLKNIKQIIEQAFTEVEYKQGDKANSYTPVELDLKSEQVKKNLVSLFSENYQLLKSFNGWQQLLSQHLLLRKNCADQGELGNYLTNLIDLQSVANEYHAVLNSSYGTATFFDFYGRELFLASLENLLFILAKGKCAGSCVSGKDRKDIETVHTLAMLLYRDKKGRWPSMQDIGEDRKDFVDIVATLVVSGHGDELAGQNAPGADGIKTPENYWPADIAEAIRKKSHEQALRNSDILATNNEVGRIGKLQELVTPGFSTCVFASLRLTEEQRQKILGGLGILCGEQQFLRNKTWRLPFISSYAPTGFEGIKAILHEPGDNNTACIFKLAQVIMEIKKRPTVSWTRAPEIQKLYTALLGLCKEESKKEAVETIALLTETKNMAFDSNSQCVY</sequence>
<dbReference type="RefSeq" id="WP_045104930.1">
    <property type="nucleotide sequence ID" value="NZ_LN681225.1"/>
</dbReference>
<evidence type="ECO:0000313" key="3">
    <source>
        <dbReference type="EMBL" id="CEK09390.1"/>
    </source>
</evidence>
<proteinExistence type="predicted"/>
<protein>
    <submittedName>
        <fullName evidence="3">Uncharacterized protein</fullName>
    </submittedName>
</protein>
<keyword evidence="4" id="KW-1185">Reference proteome</keyword>
<dbReference type="InterPro" id="IPR040769">
    <property type="entry name" value="PI_PP_I"/>
</dbReference>
<accession>A0A0A8UKJ1</accession>
<dbReference type="OrthoDB" id="5650789at2"/>
<dbReference type="EMBL" id="LN681225">
    <property type="protein sequence ID" value="CEK09390.1"/>
    <property type="molecule type" value="Genomic_DNA"/>
</dbReference>
<dbReference type="Proteomes" id="UP000032803">
    <property type="component" value="Chromosome I"/>
</dbReference>
<name>A0A0A8UKJ1_LEGHA</name>
<evidence type="ECO:0000259" key="2">
    <source>
        <dbReference type="Pfam" id="PF18365"/>
    </source>
</evidence>
<feature type="domain" description="Phosphoinositide phosphatase insertion" evidence="1">
    <location>
        <begin position="212"/>
        <end position="313"/>
    </location>
</feature>
<feature type="domain" description="Phosphoinositide phosphatase C-terminal" evidence="2">
    <location>
        <begin position="804"/>
        <end position="924"/>
    </location>
</feature>
<dbReference type="AlphaFoldDB" id="A0A0A8UKJ1"/>
<dbReference type="STRING" id="449.LHA_0279"/>
<organism evidence="3 4">
    <name type="scientific">Legionella hackeliae</name>
    <dbReference type="NCBI Taxonomy" id="449"/>
    <lineage>
        <taxon>Bacteria</taxon>
        <taxon>Pseudomonadati</taxon>
        <taxon>Pseudomonadota</taxon>
        <taxon>Gammaproteobacteria</taxon>
        <taxon>Legionellales</taxon>
        <taxon>Legionellaceae</taxon>
        <taxon>Legionella</taxon>
    </lineage>
</organism>
<evidence type="ECO:0000259" key="1">
    <source>
        <dbReference type="Pfam" id="PF18363"/>
    </source>
</evidence>
<gene>
    <name evidence="3" type="ORF">LHA_0279</name>
</gene>
<dbReference type="HOGENOM" id="CLU_347436_0_0_6"/>
<reference evidence="4" key="1">
    <citation type="submission" date="2014-09" db="EMBL/GenBank/DDBJ databases">
        <authorList>
            <person name="Gomez-Valero L."/>
        </authorList>
    </citation>
    <scope>NUCLEOTIDE SEQUENCE [LARGE SCALE GENOMIC DNA]</scope>
    <source>
        <strain evidence="4">ATCC35250</strain>
    </source>
</reference>
<dbReference type="KEGG" id="lha:LHA_0279"/>
<dbReference type="Pfam" id="PF18363">
    <property type="entry name" value="PI_PP_I"/>
    <property type="match status" value="1"/>
</dbReference>
<dbReference type="Gene3D" id="1.20.120.1720">
    <property type="match status" value="1"/>
</dbReference>
<dbReference type="Gene3D" id="1.10.520.60">
    <property type="match status" value="1"/>
</dbReference>
<dbReference type="Pfam" id="PF18365">
    <property type="entry name" value="PI_PP_C"/>
    <property type="match status" value="1"/>
</dbReference>
<dbReference type="PATRIC" id="fig|449.7.peg.982"/>
<dbReference type="NCBIfam" id="NF045531">
    <property type="entry name" value="SidP"/>
    <property type="match status" value="1"/>
</dbReference>